<proteinExistence type="predicted"/>
<comment type="caution">
    <text evidence="1">The sequence shown here is derived from an EMBL/GenBank/DDBJ whole genome shotgun (WGS) entry which is preliminary data.</text>
</comment>
<gene>
    <name evidence="1" type="ORF">S01H4_02255</name>
</gene>
<organism evidence="1">
    <name type="scientific">marine sediment metagenome</name>
    <dbReference type="NCBI Taxonomy" id="412755"/>
    <lineage>
        <taxon>unclassified sequences</taxon>
        <taxon>metagenomes</taxon>
        <taxon>ecological metagenomes</taxon>
    </lineage>
</organism>
<dbReference type="AlphaFoldDB" id="X1BL07"/>
<accession>X1BL07</accession>
<evidence type="ECO:0000313" key="1">
    <source>
        <dbReference type="EMBL" id="GAG72801.1"/>
    </source>
</evidence>
<reference evidence="1" key="1">
    <citation type="journal article" date="2014" name="Front. Microbiol.">
        <title>High frequency of phylogenetically diverse reductive dehalogenase-homologous genes in deep subseafloor sedimentary metagenomes.</title>
        <authorList>
            <person name="Kawai M."/>
            <person name="Futagami T."/>
            <person name="Toyoda A."/>
            <person name="Takaki Y."/>
            <person name="Nishi S."/>
            <person name="Hori S."/>
            <person name="Arai W."/>
            <person name="Tsubouchi T."/>
            <person name="Morono Y."/>
            <person name="Uchiyama I."/>
            <person name="Ito T."/>
            <person name="Fujiyama A."/>
            <person name="Inagaki F."/>
            <person name="Takami H."/>
        </authorList>
    </citation>
    <scope>NUCLEOTIDE SEQUENCE</scope>
    <source>
        <strain evidence="1">Expedition CK06-06</strain>
    </source>
</reference>
<name>X1BL07_9ZZZZ</name>
<dbReference type="EMBL" id="BART01000479">
    <property type="protein sequence ID" value="GAG72801.1"/>
    <property type="molecule type" value="Genomic_DNA"/>
</dbReference>
<protein>
    <submittedName>
        <fullName evidence="1">Uncharacterized protein</fullName>
    </submittedName>
</protein>
<sequence length="270" mass="28995">MPSQGDIIRTTFIQELAGSAFDNSLFWEILDLGDDPAVATALAAVTGDYWDSIKDNLSIPNSLTCSIYENQSQPEGTVRIFPAGLVGTDLGEAHPQNQVVRTVLYGRESPTAPVTVGAHNLSGVVESLSTRGRINNIALFDPQTAFFRIPLVVGTGWTLSPVIHSTTAKGFHDGGNNAAVLQVQPGTFVPGALVGLTMSNRNDRSKTIVTANTDDTVTGILFGGKDNNWDLNDQYGIQKAGDFWPNINQALVNATFLKLRGRTTRLCATF</sequence>